<dbReference type="GO" id="GO:0003700">
    <property type="term" value="F:DNA-binding transcription factor activity"/>
    <property type="evidence" value="ECO:0007669"/>
    <property type="project" value="TreeGrafter"/>
</dbReference>
<dbReference type="PANTHER" id="PTHR46797">
    <property type="entry name" value="HTH-TYPE TRANSCRIPTIONAL REGULATOR"/>
    <property type="match status" value="1"/>
</dbReference>
<gene>
    <name evidence="3" type="ORF">N8K70_04270</name>
</gene>
<dbReference type="GO" id="GO:0003677">
    <property type="term" value="F:DNA binding"/>
    <property type="evidence" value="ECO:0007669"/>
    <property type="project" value="UniProtKB-KW"/>
</dbReference>
<dbReference type="PANTHER" id="PTHR46797:SF1">
    <property type="entry name" value="METHYLPHOSPHONATE SYNTHASE"/>
    <property type="match status" value="1"/>
</dbReference>
<evidence type="ECO:0000313" key="3">
    <source>
        <dbReference type="EMBL" id="WOF23905.1"/>
    </source>
</evidence>
<name>A0AA97FIY3_9MICO</name>
<dbReference type="AlphaFoldDB" id="A0AA97FIY3"/>
<evidence type="ECO:0000256" key="1">
    <source>
        <dbReference type="ARBA" id="ARBA00023125"/>
    </source>
</evidence>
<dbReference type="InterPro" id="IPR001387">
    <property type="entry name" value="Cro/C1-type_HTH"/>
</dbReference>
<dbReference type="CDD" id="cd02209">
    <property type="entry name" value="cupin_XRE_C"/>
    <property type="match status" value="1"/>
</dbReference>
<dbReference type="GO" id="GO:0005829">
    <property type="term" value="C:cytosol"/>
    <property type="evidence" value="ECO:0007669"/>
    <property type="project" value="TreeGrafter"/>
</dbReference>
<organism evidence="3 4">
    <name type="scientific">Microbacterium betulae</name>
    <dbReference type="NCBI Taxonomy" id="2981139"/>
    <lineage>
        <taxon>Bacteria</taxon>
        <taxon>Bacillati</taxon>
        <taxon>Actinomycetota</taxon>
        <taxon>Actinomycetes</taxon>
        <taxon>Micrococcales</taxon>
        <taxon>Microbacteriaceae</taxon>
        <taxon>Microbacterium</taxon>
    </lineage>
</organism>
<dbReference type="Gene3D" id="2.60.120.10">
    <property type="entry name" value="Jelly Rolls"/>
    <property type="match status" value="1"/>
</dbReference>
<evidence type="ECO:0000313" key="4">
    <source>
        <dbReference type="Proteomes" id="UP001305498"/>
    </source>
</evidence>
<dbReference type="SUPFAM" id="SSF47413">
    <property type="entry name" value="lambda repressor-like DNA-binding domains"/>
    <property type="match status" value="1"/>
</dbReference>
<dbReference type="EMBL" id="CP118157">
    <property type="protein sequence ID" value="WOF23905.1"/>
    <property type="molecule type" value="Genomic_DNA"/>
</dbReference>
<keyword evidence="1" id="KW-0238">DNA-binding</keyword>
<dbReference type="InterPro" id="IPR050807">
    <property type="entry name" value="TransReg_Diox_bact_type"/>
</dbReference>
<dbReference type="CDD" id="cd00093">
    <property type="entry name" value="HTH_XRE"/>
    <property type="match status" value="1"/>
</dbReference>
<dbReference type="RefSeq" id="WP_317140377.1">
    <property type="nucleotide sequence ID" value="NZ_CP118157.1"/>
</dbReference>
<dbReference type="PROSITE" id="PS50943">
    <property type="entry name" value="HTH_CROC1"/>
    <property type="match status" value="1"/>
</dbReference>
<dbReference type="Pfam" id="PF01381">
    <property type="entry name" value="HTH_3"/>
    <property type="match status" value="1"/>
</dbReference>
<dbReference type="InterPro" id="IPR010982">
    <property type="entry name" value="Lambda_DNA-bd_dom_sf"/>
</dbReference>
<reference evidence="3 4" key="1">
    <citation type="submission" date="2023-02" db="EMBL/GenBank/DDBJ databases">
        <title>Microbacterium betulae sp. nov., isolated from birch wood.</title>
        <authorList>
            <person name="Pasciak M."/>
            <person name="Pawlik K.J."/>
            <person name="Martynowski D."/>
            <person name="Laczmanski L."/>
            <person name="Ciekot J."/>
            <person name="Szponar B."/>
            <person name="Wojcik-Fatla A."/>
            <person name="Mackiewicz B."/>
            <person name="Farian E."/>
            <person name="Cholewa G."/>
            <person name="Cholewa A."/>
            <person name="Dutkiewicz J."/>
        </authorList>
    </citation>
    <scope>NUCLEOTIDE SEQUENCE [LARGE SCALE GENOMIC DNA]</scope>
    <source>
        <strain evidence="3 4">AB</strain>
    </source>
</reference>
<dbReference type="InterPro" id="IPR013096">
    <property type="entry name" value="Cupin_2"/>
</dbReference>
<dbReference type="KEGG" id="mbet:N8K70_04270"/>
<dbReference type="Pfam" id="PF07883">
    <property type="entry name" value="Cupin_2"/>
    <property type="match status" value="1"/>
</dbReference>
<protein>
    <submittedName>
        <fullName evidence="3">Helix-turn-helix domain-containing protein</fullName>
    </submittedName>
</protein>
<dbReference type="SUPFAM" id="SSF51182">
    <property type="entry name" value="RmlC-like cupins"/>
    <property type="match status" value="1"/>
</dbReference>
<accession>A0AA97FIY3</accession>
<keyword evidence="4" id="KW-1185">Reference proteome</keyword>
<sequence length="195" mass="21011">MDSEDAERLGASIRARRKRLGLTIVRLAERARLSHPFVSQVERGLASPSLDSLGRIAHALGTSQIELMSGSALAAGGPGVQLSRASASTGTYGMEEARILVRGDTRFTPIDVRGAHRGRGEYYVHDEDEFVTVIVGTVDVDLGDEGVFTLGVDESLYFPGGTPHRWGSHDGEPYRMLVVKERPAPTATLRGRSPA</sequence>
<dbReference type="SMART" id="SM00530">
    <property type="entry name" value="HTH_XRE"/>
    <property type="match status" value="1"/>
</dbReference>
<proteinExistence type="predicted"/>
<dbReference type="Gene3D" id="1.10.260.40">
    <property type="entry name" value="lambda repressor-like DNA-binding domains"/>
    <property type="match status" value="1"/>
</dbReference>
<dbReference type="InterPro" id="IPR014710">
    <property type="entry name" value="RmlC-like_jellyroll"/>
</dbReference>
<evidence type="ECO:0000259" key="2">
    <source>
        <dbReference type="PROSITE" id="PS50943"/>
    </source>
</evidence>
<dbReference type="Proteomes" id="UP001305498">
    <property type="component" value="Chromosome"/>
</dbReference>
<dbReference type="InterPro" id="IPR011051">
    <property type="entry name" value="RmlC_Cupin_sf"/>
</dbReference>
<feature type="domain" description="HTH cro/C1-type" evidence="2">
    <location>
        <begin position="13"/>
        <end position="67"/>
    </location>
</feature>